<evidence type="ECO:0000259" key="3">
    <source>
        <dbReference type="Pfam" id="PF05235"/>
    </source>
</evidence>
<dbReference type="SUPFAM" id="SSF53067">
    <property type="entry name" value="Actin-like ATPase domain"/>
    <property type="match status" value="2"/>
</dbReference>
<organism evidence="4 5">
    <name type="scientific">Dictyobacter formicarum</name>
    <dbReference type="NCBI Taxonomy" id="2778368"/>
    <lineage>
        <taxon>Bacteria</taxon>
        <taxon>Bacillati</taxon>
        <taxon>Chloroflexota</taxon>
        <taxon>Ktedonobacteria</taxon>
        <taxon>Ktedonobacterales</taxon>
        <taxon>Dictyobacteraceae</taxon>
        <taxon>Dictyobacter</taxon>
    </lineage>
</organism>
<dbReference type="Proteomes" id="UP000635565">
    <property type="component" value="Unassembled WGS sequence"/>
</dbReference>
<dbReference type="RefSeq" id="WP_201364910.1">
    <property type="nucleotide sequence ID" value="NZ_BNJJ01000016.1"/>
</dbReference>
<evidence type="ECO:0000313" key="4">
    <source>
        <dbReference type="EMBL" id="GHO87340.1"/>
    </source>
</evidence>
<reference evidence="4 5" key="1">
    <citation type="journal article" date="2021" name="Int. J. Syst. Evol. Microbiol.">
        <title>Reticulibacter mediterranei gen. nov., sp. nov., within the new family Reticulibacteraceae fam. nov., and Ktedonospora formicarum gen. nov., sp. nov., Ktedonobacter robiniae sp. nov., Dictyobacter formicarum sp. nov. and Dictyobacter arantiisoli sp. nov., belonging to the class Ktedonobacteria.</title>
        <authorList>
            <person name="Yabe S."/>
            <person name="Zheng Y."/>
            <person name="Wang C.M."/>
            <person name="Sakai Y."/>
            <person name="Abe K."/>
            <person name="Yokota A."/>
            <person name="Donadio S."/>
            <person name="Cavaletti L."/>
            <person name="Monciardini P."/>
        </authorList>
    </citation>
    <scope>NUCLEOTIDE SEQUENCE [LARGE SCALE GENOMIC DNA]</scope>
    <source>
        <strain evidence="4 5">SOSP1-9</strain>
    </source>
</reference>
<dbReference type="Gene3D" id="3.30.420.150">
    <property type="entry name" value="Exopolyphosphatase. Domain 2"/>
    <property type="match status" value="1"/>
</dbReference>
<gene>
    <name evidence="4" type="ORF">KSZ_53460</name>
</gene>
<feature type="domain" description="CHAD" evidence="3">
    <location>
        <begin position="354"/>
        <end position="486"/>
    </location>
</feature>
<dbReference type="InterPro" id="IPR043129">
    <property type="entry name" value="ATPase_NBD"/>
</dbReference>
<comment type="caution">
    <text evidence="4">The sequence shown here is derived from an EMBL/GenBank/DDBJ whole genome shotgun (WGS) entry which is preliminary data.</text>
</comment>
<dbReference type="Gene3D" id="3.30.420.40">
    <property type="match status" value="1"/>
</dbReference>
<evidence type="ECO:0000256" key="1">
    <source>
        <dbReference type="ARBA" id="ARBA00007125"/>
    </source>
</evidence>
<dbReference type="InterPro" id="IPR003695">
    <property type="entry name" value="Ppx_GppA_N"/>
</dbReference>
<dbReference type="InterPro" id="IPR007899">
    <property type="entry name" value="CHAD_dom"/>
</dbReference>
<dbReference type="PANTHER" id="PTHR30005:SF0">
    <property type="entry name" value="RETROGRADE REGULATION PROTEIN 2"/>
    <property type="match status" value="1"/>
</dbReference>
<dbReference type="Gene3D" id="1.40.20.10">
    <property type="entry name" value="CHAD domain"/>
    <property type="match status" value="1"/>
</dbReference>
<keyword evidence="5" id="KW-1185">Reference proteome</keyword>
<dbReference type="EMBL" id="BNJJ01000016">
    <property type="protein sequence ID" value="GHO87340.1"/>
    <property type="molecule type" value="Genomic_DNA"/>
</dbReference>
<dbReference type="Pfam" id="PF02541">
    <property type="entry name" value="Ppx-GppA"/>
    <property type="match status" value="1"/>
</dbReference>
<evidence type="ECO:0000259" key="2">
    <source>
        <dbReference type="Pfam" id="PF02541"/>
    </source>
</evidence>
<dbReference type="CDD" id="cd24054">
    <property type="entry name" value="ASKHA_NBD_AaPPX-GppA_MtPPX2-like"/>
    <property type="match status" value="1"/>
</dbReference>
<feature type="domain" description="Ppx/GppA phosphatase N-terminal" evidence="2">
    <location>
        <begin position="22"/>
        <end position="302"/>
    </location>
</feature>
<sequence>MPEPTASVCMAIDIGSNTLRVVVARCSATDFEILAADEALVRIGESVNATDTISPEKQALTISVLKKFQALAKEFEAQTTLAIATEAIRKATNRADFLQAIQRETGIEVHCIGGDVEATLTFYGATYAVNKLPQPPSQFGVMDMGGGSTELILAKNAQISWHTSLPIGSGWLHDRYLQSDPPTADDQSTARAFLRTYLTGLNIKSFPSVLFVTGGSANSLLLLSQRAFKLDDSVSILTYEDLLRCEGLLWALPAEEIARRYQLDVQRARIIAAGALILTAVLETFHLKEIHISSFGIREGLAMVYCREGEQWLQRAQQQAQVSQQTSQQLIADRELMDSTVTYHDDFVSTGRRLFQERAETMLSWRDEVLSQEDSEAVHKMRVASRRLRAVMDAYQSVCDPQKFKVAYQQVRELADILGPARDTDVMIENLHRQSENVSLAQQQGCEWLIQQLTNYRQEHQRKMEQYLQSLKDKAFLRRVMACLPEEEAIHGKG</sequence>
<dbReference type="InterPro" id="IPR038186">
    <property type="entry name" value="CHAD_dom_sf"/>
</dbReference>
<comment type="similarity">
    <text evidence="1">Belongs to the GppA/Ppx family.</text>
</comment>
<dbReference type="Pfam" id="PF05235">
    <property type="entry name" value="CHAD"/>
    <property type="match status" value="1"/>
</dbReference>
<protein>
    <recommendedName>
        <fullName evidence="6">CHAD domain-containing protein</fullName>
    </recommendedName>
</protein>
<evidence type="ECO:0008006" key="6">
    <source>
        <dbReference type="Google" id="ProtNLM"/>
    </source>
</evidence>
<name>A0ABQ3VMQ6_9CHLR</name>
<evidence type="ECO:0000313" key="5">
    <source>
        <dbReference type="Proteomes" id="UP000635565"/>
    </source>
</evidence>
<dbReference type="InterPro" id="IPR050273">
    <property type="entry name" value="GppA/Ppx_hydrolase"/>
</dbReference>
<dbReference type="PANTHER" id="PTHR30005">
    <property type="entry name" value="EXOPOLYPHOSPHATASE"/>
    <property type="match status" value="1"/>
</dbReference>
<accession>A0ABQ3VMQ6</accession>
<proteinExistence type="inferred from homology"/>